<feature type="signal peptide" evidence="2">
    <location>
        <begin position="1"/>
        <end position="25"/>
    </location>
</feature>
<feature type="chain" id="PRO_5022222263" description="Lipoprotein" evidence="2">
    <location>
        <begin position="26"/>
        <end position="165"/>
    </location>
</feature>
<name>A0A511R611_9DEIN</name>
<dbReference type="InterPro" id="IPR012640">
    <property type="entry name" value="Membr_lipoprot_lipid_attach_CS"/>
</dbReference>
<evidence type="ECO:0000313" key="3">
    <source>
        <dbReference type="EMBL" id="GEM85051.1"/>
    </source>
</evidence>
<dbReference type="PROSITE" id="PS51257">
    <property type="entry name" value="PROKAR_LIPOPROTEIN"/>
    <property type="match status" value="1"/>
</dbReference>
<keyword evidence="1 2" id="KW-0732">Signal</keyword>
<accession>A0A511R611</accession>
<proteinExistence type="predicted"/>
<gene>
    <name evidence="3" type="ORF">MHY01S_32170</name>
</gene>
<protein>
    <recommendedName>
        <fullName evidence="5">Lipoprotein</fullName>
    </recommendedName>
</protein>
<dbReference type="RefSeq" id="WP_119340348.1">
    <property type="nucleotide sequence ID" value="NZ_BJXL01000165.1"/>
</dbReference>
<evidence type="ECO:0000313" key="4">
    <source>
        <dbReference type="Proteomes" id="UP000321197"/>
    </source>
</evidence>
<dbReference type="Pfam" id="PF08139">
    <property type="entry name" value="LPAM_1"/>
    <property type="match status" value="1"/>
</dbReference>
<dbReference type="OrthoDB" id="26650at2"/>
<organism evidence="3 4">
    <name type="scientific">Meiothermus hypogaeus NBRC 106114</name>
    <dbReference type="NCBI Taxonomy" id="1227553"/>
    <lineage>
        <taxon>Bacteria</taxon>
        <taxon>Thermotogati</taxon>
        <taxon>Deinococcota</taxon>
        <taxon>Deinococci</taxon>
        <taxon>Thermales</taxon>
        <taxon>Thermaceae</taxon>
        <taxon>Meiothermus</taxon>
    </lineage>
</organism>
<evidence type="ECO:0000256" key="2">
    <source>
        <dbReference type="SAM" id="SignalP"/>
    </source>
</evidence>
<reference evidence="3 4" key="1">
    <citation type="submission" date="2019-07" db="EMBL/GenBank/DDBJ databases">
        <title>Whole genome shotgun sequence of Meiothermus hypogaeus NBRC 106114.</title>
        <authorList>
            <person name="Hosoyama A."/>
            <person name="Uohara A."/>
            <person name="Ohji S."/>
            <person name="Ichikawa N."/>
        </authorList>
    </citation>
    <scope>NUCLEOTIDE SEQUENCE [LARGE SCALE GENOMIC DNA]</scope>
    <source>
        <strain evidence="3 4">NBRC 106114</strain>
    </source>
</reference>
<evidence type="ECO:0000256" key="1">
    <source>
        <dbReference type="ARBA" id="ARBA00022729"/>
    </source>
</evidence>
<evidence type="ECO:0008006" key="5">
    <source>
        <dbReference type="Google" id="ProtNLM"/>
    </source>
</evidence>
<dbReference type="EMBL" id="BJXL01000165">
    <property type="protein sequence ID" value="GEM85051.1"/>
    <property type="molecule type" value="Genomic_DNA"/>
</dbReference>
<dbReference type="Proteomes" id="UP000321197">
    <property type="component" value="Unassembled WGS sequence"/>
</dbReference>
<sequence length="165" mass="18031">MKKPLFAFSLLLVFAGCIPIGTNPADTLLISDLRYESNFRDASGRSYICDNKITTLTYSFRYNDFARIARWDARLVGETTGQATHTLSMSKDTGGYLNQNNRISVNWALSQGTAPLSVSPQSIVVTPVPQPRQIGATRLELTVFATNGSSARLVFPGIPVIDNCP</sequence>
<dbReference type="AlphaFoldDB" id="A0A511R611"/>
<comment type="caution">
    <text evidence="3">The sequence shown here is derived from an EMBL/GenBank/DDBJ whole genome shotgun (WGS) entry which is preliminary data.</text>
</comment>